<dbReference type="EMBL" id="SACL01000002">
    <property type="protein sequence ID" value="RVT97660.1"/>
    <property type="molecule type" value="Genomic_DNA"/>
</dbReference>
<dbReference type="Proteomes" id="UP000282957">
    <property type="component" value="Unassembled WGS sequence"/>
</dbReference>
<evidence type="ECO:0000313" key="1">
    <source>
        <dbReference type="EMBL" id="RVT97660.1"/>
    </source>
</evidence>
<protein>
    <submittedName>
        <fullName evidence="1">Uncharacterized protein</fullName>
    </submittedName>
</protein>
<dbReference type="OrthoDB" id="7868976at2"/>
<sequence>MIPEFPLLDFTKIPPRVDRRAGAALLTQYMFPISKRTLEAWPLTWRRVNGKAVVETKELFALAQQKLDAAPAIRNGKNINP</sequence>
<keyword evidence="2" id="KW-1185">Reference proteome</keyword>
<dbReference type="AlphaFoldDB" id="A0A437MJ28"/>
<organism evidence="1 2">
    <name type="scientific">Rhodovarius crocodyli</name>
    <dbReference type="NCBI Taxonomy" id="1979269"/>
    <lineage>
        <taxon>Bacteria</taxon>
        <taxon>Pseudomonadati</taxon>
        <taxon>Pseudomonadota</taxon>
        <taxon>Alphaproteobacteria</taxon>
        <taxon>Acetobacterales</taxon>
        <taxon>Roseomonadaceae</taxon>
        <taxon>Rhodovarius</taxon>
    </lineage>
</organism>
<name>A0A437MJ28_9PROT</name>
<comment type="caution">
    <text evidence="1">The sequence shown here is derived from an EMBL/GenBank/DDBJ whole genome shotgun (WGS) entry which is preliminary data.</text>
</comment>
<dbReference type="RefSeq" id="WP_127786888.1">
    <property type="nucleotide sequence ID" value="NZ_SACL01000002.1"/>
</dbReference>
<proteinExistence type="predicted"/>
<accession>A0A437MJ28</accession>
<evidence type="ECO:0000313" key="2">
    <source>
        <dbReference type="Proteomes" id="UP000282957"/>
    </source>
</evidence>
<gene>
    <name evidence="1" type="ORF">EOD42_07535</name>
</gene>
<reference evidence="1 2" key="1">
    <citation type="submission" date="2019-01" db="EMBL/GenBank/DDBJ databases">
        <authorList>
            <person name="Chen W.-M."/>
        </authorList>
    </citation>
    <scope>NUCLEOTIDE SEQUENCE [LARGE SCALE GENOMIC DNA]</scope>
    <source>
        <strain evidence="1 2">CCP-6</strain>
    </source>
</reference>